<dbReference type="Proteomes" id="UP000825935">
    <property type="component" value="Chromosome 20"/>
</dbReference>
<sequence length="182" mass="20605">MEQDGIYCRLYHGEGHPKKGDDRMDDVLGELKEEEIVWGEVEMQQSKEAGDGCGGKEELNDSRRSEHHRQIGRKYSMLSRQIEIMQAMACRSGEGITVVRPGRKTSEEWLRDVEGADKALAEEGANGLQRCISKLVPPHELMEFQYKASASPSVLQGAGRTLKGMDLRRLRNEVWRQTGFLD</sequence>
<accession>A0A8T2SH40</accession>
<feature type="region of interest" description="Disordered" evidence="2">
    <location>
        <begin position="46"/>
        <end position="70"/>
    </location>
</feature>
<evidence type="ECO:0000313" key="3">
    <source>
        <dbReference type="EMBL" id="KAH7332466.1"/>
    </source>
</evidence>
<protein>
    <submittedName>
        <fullName evidence="3">Uncharacterized protein</fullName>
    </submittedName>
</protein>
<evidence type="ECO:0000256" key="1">
    <source>
        <dbReference type="ARBA" id="ARBA00034773"/>
    </source>
</evidence>
<dbReference type="OrthoDB" id="1917735at2759"/>
<organism evidence="3 4">
    <name type="scientific">Ceratopteris richardii</name>
    <name type="common">Triangle waterfern</name>
    <dbReference type="NCBI Taxonomy" id="49495"/>
    <lineage>
        <taxon>Eukaryota</taxon>
        <taxon>Viridiplantae</taxon>
        <taxon>Streptophyta</taxon>
        <taxon>Embryophyta</taxon>
        <taxon>Tracheophyta</taxon>
        <taxon>Polypodiopsida</taxon>
        <taxon>Polypodiidae</taxon>
        <taxon>Polypodiales</taxon>
        <taxon>Pteridineae</taxon>
        <taxon>Pteridaceae</taxon>
        <taxon>Parkerioideae</taxon>
        <taxon>Ceratopteris</taxon>
    </lineage>
</organism>
<feature type="compositionally biased region" description="Basic and acidic residues" evidence="2">
    <location>
        <begin position="48"/>
        <end position="64"/>
    </location>
</feature>
<dbReference type="PANTHER" id="PTHR33083">
    <property type="entry name" value="EXPRESSED PROTEIN"/>
    <property type="match status" value="1"/>
</dbReference>
<dbReference type="Pfam" id="PF04520">
    <property type="entry name" value="Senescence_reg"/>
    <property type="match status" value="1"/>
</dbReference>
<proteinExistence type="inferred from homology"/>
<gene>
    <name evidence="3" type="ORF">KP509_20G088900</name>
</gene>
<reference evidence="3" key="1">
    <citation type="submission" date="2021-08" db="EMBL/GenBank/DDBJ databases">
        <title>WGS assembly of Ceratopteris richardii.</title>
        <authorList>
            <person name="Marchant D.B."/>
            <person name="Chen G."/>
            <person name="Jenkins J."/>
            <person name="Shu S."/>
            <person name="Leebens-Mack J."/>
            <person name="Grimwood J."/>
            <person name="Schmutz J."/>
            <person name="Soltis P."/>
            <person name="Soltis D."/>
            <person name="Chen Z.-H."/>
        </authorList>
    </citation>
    <scope>NUCLEOTIDE SEQUENCE</scope>
    <source>
        <strain evidence="3">Whitten #5841</strain>
        <tissue evidence="3">Leaf</tissue>
    </source>
</reference>
<keyword evidence="4" id="KW-1185">Reference proteome</keyword>
<dbReference type="AlphaFoldDB" id="A0A8T2SH40"/>
<dbReference type="InterPro" id="IPR007608">
    <property type="entry name" value="Senescence_reg_S40"/>
</dbReference>
<comment type="similarity">
    <text evidence="1">Belongs to the senescence regulator S40 family.</text>
</comment>
<evidence type="ECO:0000313" key="4">
    <source>
        <dbReference type="Proteomes" id="UP000825935"/>
    </source>
</evidence>
<evidence type="ECO:0000256" key="2">
    <source>
        <dbReference type="SAM" id="MobiDB-lite"/>
    </source>
</evidence>
<comment type="caution">
    <text evidence="3">The sequence shown here is derived from an EMBL/GenBank/DDBJ whole genome shotgun (WGS) entry which is preliminary data.</text>
</comment>
<dbReference type="GO" id="GO:0010150">
    <property type="term" value="P:leaf senescence"/>
    <property type="evidence" value="ECO:0007669"/>
    <property type="project" value="UniProtKB-ARBA"/>
</dbReference>
<dbReference type="PANTHER" id="PTHR33083:SF123">
    <property type="entry name" value="EXPRESSED PROTEIN"/>
    <property type="match status" value="1"/>
</dbReference>
<name>A0A8T2SH40_CERRI</name>
<dbReference type="EMBL" id="CM035425">
    <property type="protein sequence ID" value="KAH7332466.1"/>
    <property type="molecule type" value="Genomic_DNA"/>
</dbReference>